<dbReference type="EMBL" id="BSNX01000056">
    <property type="protein sequence ID" value="GLQ74458.1"/>
    <property type="molecule type" value="Genomic_DNA"/>
</dbReference>
<evidence type="ECO:0000313" key="2">
    <source>
        <dbReference type="Proteomes" id="UP001156690"/>
    </source>
</evidence>
<dbReference type="AlphaFoldDB" id="A0AAV5NVC4"/>
<protein>
    <submittedName>
        <fullName evidence="1">Uncharacterized protein</fullName>
    </submittedName>
</protein>
<gene>
    <name evidence="1" type="ORF">GCM10007932_38190</name>
</gene>
<accession>A0AAV5NVC4</accession>
<sequence length="122" mass="13475">MSKNALLDKLITKLYDGVIEIAEYTCQTLNKKDNVAALAKNDPSFDELRKICSSLLVSLNQYKDVDPAFLQAEEVVSILHEIIDAISDEDHSTLVDCTCHLEQFLAINVRKGAQPAVEALAV</sequence>
<keyword evidence="2" id="KW-1185">Reference proteome</keyword>
<organism evidence="1 2">
    <name type="scientific">Vibrio penaeicida</name>
    <dbReference type="NCBI Taxonomy" id="104609"/>
    <lineage>
        <taxon>Bacteria</taxon>
        <taxon>Pseudomonadati</taxon>
        <taxon>Pseudomonadota</taxon>
        <taxon>Gammaproteobacteria</taxon>
        <taxon>Vibrionales</taxon>
        <taxon>Vibrionaceae</taxon>
        <taxon>Vibrio</taxon>
    </lineage>
</organism>
<proteinExistence type="predicted"/>
<dbReference type="Proteomes" id="UP001156690">
    <property type="component" value="Unassembled WGS sequence"/>
</dbReference>
<evidence type="ECO:0000313" key="1">
    <source>
        <dbReference type="EMBL" id="GLQ74458.1"/>
    </source>
</evidence>
<reference evidence="2" key="1">
    <citation type="journal article" date="2019" name="Int. J. Syst. Evol. Microbiol.">
        <title>The Global Catalogue of Microorganisms (GCM) 10K type strain sequencing project: providing services to taxonomists for standard genome sequencing and annotation.</title>
        <authorList>
            <consortium name="The Broad Institute Genomics Platform"/>
            <consortium name="The Broad Institute Genome Sequencing Center for Infectious Disease"/>
            <person name="Wu L."/>
            <person name="Ma J."/>
        </authorList>
    </citation>
    <scope>NUCLEOTIDE SEQUENCE [LARGE SCALE GENOMIC DNA]</scope>
    <source>
        <strain evidence="2">NBRC 15640</strain>
    </source>
</reference>
<comment type="caution">
    <text evidence="1">The sequence shown here is derived from an EMBL/GenBank/DDBJ whole genome shotgun (WGS) entry which is preliminary data.</text>
</comment>
<name>A0AAV5NVC4_9VIBR</name>
<dbReference type="RefSeq" id="WP_126610187.1">
    <property type="nucleotide sequence ID" value="NZ_AP025144.1"/>
</dbReference>